<dbReference type="Proteomes" id="UP000838756">
    <property type="component" value="Unassembled WGS sequence"/>
</dbReference>
<sequence length="126" mass="14097">MKHNIISCLYFIFFVAIFKCEAVNFKSRAGYGTVDSFEFVPIVNFGEVTFSTSGKIGLLEKNVRVPIVIPSCSDLTYVRVDVDNTVGPPYVTMDFDMRTVIIKYRTGQYSVSSFVVTAKSVPKSHC</sequence>
<feature type="chain" id="PRO_5035839169" evidence="1">
    <location>
        <begin position="23"/>
        <end position="126"/>
    </location>
</feature>
<evidence type="ECO:0000256" key="1">
    <source>
        <dbReference type="SAM" id="SignalP"/>
    </source>
</evidence>
<evidence type="ECO:0000313" key="2">
    <source>
        <dbReference type="EMBL" id="CAH2236288.1"/>
    </source>
</evidence>
<name>A0A8S4RHN1_9NEOP</name>
<protein>
    <submittedName>
        <fullName evidence="2">Jg7052 protein</fullName>
    </submittedName>
</protein>
<feature type="signal peptide" evidence="1">
    <location>
        <begin position="1"/>
        <end position="22"/>
    </location>
</feature>
<proteinExistence type="predicted"/>
<organism evidence="2 3">
    <name type="scientific">Pararge aegeria aegeria</name>
    <dbReference type="NCBI Taxonomy" id="348720"/>
    <lineage>
        <taxon>Eukaryota</taxon>
        <taxon>Metazoa</taxon>
        <taxon>Ecdysozoa</taxon>
        <taxon>Arthropoda</taxon>
        <taxon>Hexapoda</taxon>
        <taxon>Insecta</taxon>
        <taxon>Pterygota</taxon>
        <taxon>Neoptera</taxon>
        <taxon>Endopterygota</taxon>
        <taxon>Lepidoptera</taxon>
        <taxon>Glossata</taxon>
        <taxon>Ditrysia</taxon>
        <taxon>Papilionoidea</taxon>
        <taxon>Nymphalidae</taxon>
        <taxon>Satyrinae</taxon>
        <taxon>Satyrini</taxon>
        <taxon>Parargina</taxon>
        <taxon>Pararge</taxon>
    </lineage>
</organism>
<dbReference type="OrthoDB" id="7487540at2759"/>
<evidence type="ECO:0000313" key="3">
    <source>
        <dbReference type="Proteomes" id="UP000838756"/>
    </source>
</evidence>
<gene>
    <name evidence="2" type="primary">jg7052</name>
    <name evidence="2" type="ORF">PAEG_LOCUS13746</name>
</gene>
<reference evidence="2" key="1">
    <citation type="submission" date="2022-03" db="EMBL/GenBank/DDBJ databases">
        <authorList>
            <person name="Lindestad O."/>
        </authorList>
    </citation>
    <scope>NUCLEOTIDE SEQUENCE</scope>
</reference>
<comment type="caution">
    <text evidence="2">The sequence shown here is derived from an EMBL/GenBank/DDBJ whole genome shotgun (WGS) entry which is preliminary data.</text>
</comment>
<keyword evidence="3" id="KW-1185">Reference proteome</keyword>
<keyword evidence="1" id="KW-0732">Signal</keyword>
<dbReference type="EMBL" id="CAKXAJ010025199">
    <property type="protein sequence ID" value="CAH2236288.1"/>
    <property type="molecule type" value="Genomic_DNA"/>
</dbReference>
<accession>A0A8S4RHN1</accession>
<dbReference type="AlphaFoldDB" id="A0A8S4RHN1"/>